<feature type="region of interest" description="Disordered" evidence="1">
    <location>
        <begin position="144"/>
        <end position="175"/>
    </location>
</feature>
<evidence type="ECO:0000259" key="2">
    <source>
        <dbReference type="Pfam" id="PF00098"/>
    </source>
</evidence>
<organism evidence="3 4">
    <name type="scientific">Tanacetum coccineum</name>
    <dbReference type="NCBI Taxonomy" id="301880"/>
    <lineage>
        <taxon>Eukaryota</taxon>
        <taxon>Viridiplantae</taxon>
        <taxon>Streptophyta</taxon>
        <taxon>Embryophyta</taxon>
        <taxon>Tracheophyta</taxon>
        <taxon>Spermatophyta</taxon>
        <taxon>Magnoliopsida</taxon>
        <taxon>eudicotyledons</taxon>
        <taxon>Gunneridae</taxon>
        <taxon>Pentapetalae</taxon>
        <taxon>asterids</taxon>
        <taxon>campanulids</taxon>
        <taxon>Asterales</taxon>
        <taxon>Asteraceae</taxon>
        <taxon>Asteroideae</taxon>
        <taxon>Anthemideae</taxon>
        <taxon>Anthemidinae</taxon>
        <taxon>Tanacetum</taxon>
    </lineage>
</organism>
<dbReference type="GO" id="GO:0003964">
    <property type="term" value="F:RNA-directed DNA polymerase activity"/>
    <property type="evidence" value="ECO:0007669"/>
    <property type="project" value="UniProtKB-KW"/>
</dbReference>
<accession>A0ABQ5AJK7</accession>
<sequence>MPEVPPSPDYVPGPEGPPSPRSTLLGARGGARKHAPPSPIYYTFCSGASLPPESYRLLLIPADQDPYLAYSRHRQDVHPTLGDGTDLWEIPTARIRQRDALPSPIHETEMPEMVTQLRKSPRPYYSCPEDEVEESGWRGHRGAARQSHQEIAGQTTLRGGNQSEKPESNILYRDRPFHNALPSDKMEAKIISVPLGHCSITCRRQSMILLDLLKADYRRTETVSGENGTKRKAHEVKPRYNSPTITDTHTATSVTSAQLQAMIDEGVTAVLAARATTRNGDDSHTSGNRAQKGVVDLTQCLRGWIPVFRLSTCIVEESSEVCTLSLALLCDKIFLKRLTKIEGMSGGTCPTLSTQCCGIEAENHAVAIEIADLNLIDRRINTWLRDRQKTRGSLKTLLEITKTNNQTKDRTQAGLMLSGTCGAPGHFKKDCPQWKNKNQGNGKGVARAYAVGVAGQNPNNNVVTEVEINVGLRLNIISVHQGQNVSGVQGCPVYFGTNLPSRRLRQVKKKQLKIYQIVKNSRSISLRTCQVFHIPDKWNFTSILLPGAAPVHGHLIRLAPSEMKELVDQLQELSRQRLYNT</sequence>
<protein>
    <submittedName>
        <fullName evidence="3">Reverse transcriptase domain-containing protein</fullName>
    </submittedName>
</protein>
<keyword evidence="3" id="KW-0808">Transferase</keyword>
<name>A0ABQ5AJK7_9ASTR</name>
<keyword evidence="4" id="KW-1185">Reference proteome</keyword>
<keyword evidence="3" id="KW-0548">Nucleotidyltransferase</keyword>
<feature type="compositionally biased region" description="Basic and acidic residues" evidence="1">
    <location>
        <begin position="164"/>
        <end position="175"/>
    </location>
</feature>
<evidence type="ECO:0000313" key="4">
    <source>
        <dbReference type="Proteomes" id="UP001151760"/>
    </source>
</evidence>
<dbReference type="EMBL" id="BQNB010012356">
    <property type="protein sequence ID" value="GJT02528.1"/>
    <property type="molecule type" value="Genomic_DNA"/>
</dbReference>
<reference evidence="3" key="2">
    <citation type="submission" date="2022-01" db="EMBL/GenBank/DDBJ databases">
        <authorList>
            <person name="Yamashiro T."/>
            <person name="Shiraishi A."/>
            <person name="Satake H."/>
            <person name="Nakayama K."/>
        </authorList>
    </citation>
    <scope>NUCLEOTIDE SEQUENCE</scope>
</reference>
<keyword evidence="3" id="KW-0695">RNA-directed DNA polymerase</keyword>
<feature type="region of interest" description="Disordered" evidence="1">
    <location>
        <begin position="224"/>
        <end position="247"/>
    </location>
</feature>
<gene>
    <name evidence="3" type="ORF">Tco_0823697</name>
</gene>
<feature type="compositionally biased region" description="Polar residues" evidence="1">
    <location>
        <begin position="152"/>
        <end position="163"/>
    </location>
</feature>
<dbReference type="Pfam" id="PF00098">
    <property type="entry name" value="zf-CCHC"/>
    <property type="match status" value="1"/>
</dbReference>
<dbReference type="InterPro" id="IPR001878">
    <property type="entry name" value="Znf_CCHC"/>
</dbReference>
<dbReference type="Proteomes" id="UP001151760">
    <property type="component" value="Unassembled WGS sequence"/>
</dbReference>
<evidence type="ECO:0000256" key="1">
    <source>
        <dbReference type="SAM" id="MobiDB-lite"/>
    </source>
</evidence>
<reference evidence="3" key="1">
    <citation type="journal article" date="2022" name="Int. J. Mol. Sci.">
        <title>Draft Genome of Tanacetum Coccineum: Genomic Comparison of Closely Related Tanacetum-Family Plants.</title>
        <authorList>
            <person name="Yamashiro T."/>
            <person name="Shiraishi A."/>
            <person name="Nakayama K."/>
            <person name="Satake H."/>
        </authorList>
    </citation>
    <scope>NUCLEOTIDE SEQUENCE</scope>
</reference>
<comment type="caution">
    <text evidence="3">The sequence shown here is derived from an EMBL/GenBank/DDBJ whole genome shotgun (WGS) entry which is preliminary data.</text>
</comment>
<feature type="domain" description="CCHC-type" evidence="2">
    <location>
        <begin position="420"/>
        <end position="433"/>
    </location>
</feature>
<feature type="compositionally biased region" description="Pro residues" evidence="1">
    <location>
        <begin position="1"/>
        <end position="20"/>
    </location>
</feature>
<proteinExistence type="predicted"/>
<feature type="region of interest" description="Disordered" evidence="1">
    <location>
        <begin position="1"/>
        <end position="34"/>
    </location>
</feature>
<evidence type="ECO:0000313" key="3">
    <source>
        <dbReference type="EMBL" id="GJT02528.1"/>
    </source>
</evidence>